<dbReference type="EMBL" id="BMFY01000007">
    <property type="protein sequence ID" value="GGA15734.1"/>
    <property type="molecule type" value="Genomic_DNA"/>
</dbReference>
<feature type="compositionally biased region" description="Low complexity" evidence="1">
    <location>
        <begin position="147"/>
        <end position="157"/>
    </location>
</feature>
<dbReference type="RefSeq" id="WP_188550624.1">
    <property type="nucleotide sequence ID" value="NZ_BMFY01000007.1"/>
</dbReference>
<evidence type="ECO:0000313" key="3">
    <source>
        <dbReference type="Proteomes" id="UP000616114"/>
    </source>
</evidence>
<evidence type="ECO:0000313" key="2">
    <source>
        <dbReference type="EMBL" id="GGA15734.1"/>
    </source>
</evidence>
<organism evidence="2 3">
    <name type="scientific">Sediminivirga luteola</name>
    <dbReference type="NCBI Taxonomy" id="1774748"/>
    <lineage>
        <taxon>Bacteria</taxon>
        <taxon>Bacillati</taxon>
        <taxon>Actinomycetota</taxon>
        <taxon>Actinomycetes</taxon>
        <taxon>Micrococcales</taxon>
        <taxon>Brevibacteriaceae</taxon>
        <taxon>Sediminivirga</taxon>
    </lineage>
</organism>
<evidence type="ECO:0000256" key="1">
    <source>
        <dbReference type="SAM" id="MobiDB-lite"/>
    </source>
</evidence>
<proteinExistence type="predicted"/>
<gene>
    <name evidence="2" type="ORF">GCM10011333_18400</name>
</gene>
<reference evidence="2" key="2">
    <citation type="submission" date="2020-09" db="EMBL/GenBank/DDBJ databases">
        <authorList>
            <person name="Sun Q."/>
            <person name="Zhou Y."/>
        </authorList>
    </citation>
    <scope>NUCLEOTIDE SEQUENCE</scope>
    <source>
        <strain evidence="2">CGMCC 1.12785</strain>
    </source>
</reference>
<protein>
    <submittedName>
        <fullName evidence="2">Uncharacterized protein</fullName>
    </submittedName>
</protein>
<feature type="region of interest" description="Disordered" evidence="1">
    <location>
        <begin position="1"/>
        <end position="76"/>
    </location>
</feature>
<sequence>MSEQDRDDQQVPKRATPPDGPARPDVQESTTEESRATASERTTAREREVSELARRRDPSLDGKDPATARDAARWDARGVAWVRPTDLVAQSSARWAGRGISFETELARRMRRLPLEATAATRTAISERARRLPPLSAFGRSRGSGHSGTSRSEIGLG</sequence>
<comment type="caution">
    <text evidence="2">The sequence shown here is derived from an EMBL/GenBank/DDBJ whole genome shotgun (WGS) entry which is preliminary data.</text>
</comment>
<feature type="region of interest" description="Disordered" evidence="1">
    <location>
        <begin position="120"/>
        <end position="157"/>
    </location>
</feature>
<dbReference type="Proteomes" id="UP000616114">
    <property type="component" value="Unassembled WGS sequence"/>
</dbReference>
<accession>A0A8J2TYF6</accession>
<name>A0A8J2TYF6_9MICO</name>
<reference evidence="2" key="1">
    <citation type="journal article" date="2014" name="Int. J. Syst. Evol. Microbiol.">
        <title>Complete genome sequence of Corynebacterium casei LMG S-19264T (=DSM 44701T), isolated from a smear-ripened cheese.</title>
        <authorList>
            <consortium name="US DOE Joint Genome Institute (JGI-PGF)"/>
            <person name="Walter F."/>
            <person name="Albersmeier A."/>
            <person name="Kalinowski J."/>
            <person name="Ruckert C."/>
        </authorList>
    </citation>
    <scope>NUCLEOTIDE SEQUENCE</scope>
    <source>
        <strain evidence="2">CGMCC 1.12785</strain>
    </source>
</reference>
<feature type="compositionally biased region" description="Basic and acidic residues" evidence="1">
    <location>
        <begin position="42"/>
        <end position="76"/>
    </location>
</feature>
<keyword evidence="3" id="KW-1185">Reference proteome</keyword>
<dbReference type="AlphaFoldDB" id="A0A8J2TYF6"/>